<evidence type="ECO:0000256" key="6">
    <source>
        <dbReference type="ARBA" id="ARBA00022763"/>
    </source>
</evidence>
<comment type="catalytic activity">
    <reaction evidence="12 13">
        <text>Endonucleolytic cleavage at a junction such as a reciprocal single-stranded crossover between two homologous DNA duplexes (Holliday junction).</text>
        <dbReference type="EC" id="3.1.21.10"/>
    </reaction>
</comment>
<comment type="subcellular location">
    <subcellularLocation>
        <location evidence="13">Cytoplasm</location>
    </subcellularLocation>
</comment>
<dbReference type="GO" id="GO:0003677">
    <property type="term" value="F:DNA binding"/>
    <property type="evidence" value="ECO:0007669"/>
    <property type="project" value="UniProtKB-KW"/>
</dbReference>
<dbReference type="PRINTS" id="PR00696">
    <property type="entry name" value="RSOLVASERUVC"/>
</dbReference>
<feature type="active site" evidence="13">
    <location>
        <position position="12"/>
    </location>
</feature>
<evidence type="ECO:0000313" key="16">
    <source>
        <dbReference type="Proteomes" id="UP000316778"/>
    </source>
</evidence>
<evidence type="ECO:0000256" key="9">
    <source>
        <dbReference type="ARBA" id="ARBA00023125"/>
    </source>
</evidence>
<dbReference type="InterPro" id="IPR002176">
    <property type="entry name" value="X-over_junc_endoDNase_RuvC"/>
</dbReference>
<evidence type="ECO:0000256" key="7">
    <source>
        <dbReference type="ARBA" id="ARBA00022801"/>
    </source>
</evidence>
<dbReference type="GO" id="GO:0006310">
    <property type="term" value="P:DNA recombination"/>
    <property type="evidence" value="ECO:0007669"/>
    <property type="project" value="UniProtKB-UniRule"/>
</dbReference>
<evidence type="ECO:0000256" key="8">
    <source>
        <dbReference type="ARBA" id="ARBA00022842"/>
    </source>
</evidence>
<dbReference type="AlphaFoldDB" id="A0A562TFK3"/>
<evidence type="ECO:0000256" key="3">
    <source>
        <dbReference type="ARBA" id="ARBA00022722"/>
    </source>
</evidence>
<feature type="binding site" evidence="13">
    <location>
        <position position="145"/>
    </location>
    <ligand>
        <name>Mg(2+)</name>
        <dbReference type="ChEBI" id="CHEBI:18420"/>
        <label>1</label>
    </ligand>
</feature>
<organism evidence="15 16">
    <name type="scientific">Chitinophaga japonensis</name>
    <name type="common">Flexibacter japonensis</name>
    <dbReference type="NCBI Taxonomy" id="104662"/>
    <lineage>
        <taxon>Bacteria</taxon>
        <taxon>Pseudomonadati</taxon>
        <taxon>Bacteroidota</taxon>
        <taxon>Chitinophagia</taxon>
        <taxon>Chitinophagales</taxon>
        <taxon>Chitinophagaceae</taxon>
        <taxon>Chitinophaga</taxon>
    </lineage>
</organism>
<dbReference type="EC" id="3.1.21.10" evidence="13 14"/>
<feature type="binding site" evidence="13">
    <location>
        <position position="12"/>
    </location>
    <ligand>
        <name>Mg(2+)</name>
        <dbReference type="ChEBI" id="CHEBI:18420"/>
        <label>1</label>
    </ligand>
</feature>
<dbReference type="SUPFAM" id="SSF53098">
    <property type="entry name" value="Ribonuclease H-like"/>
    <property type="match status" value="1"/>
</dbReference>
<gene>
    <name evidence="13" type="primary">ruvC</name>
    <name evidence="15" type="ORF">LX66_1660</name>
</gene>
<evidence type="ECO:0000313" key="15">
    <source>
        <dbReference type="EMBL" id="TWI92275.1"/>
    </source>
</evidence>
<sequence length="188" mass="20784">MAKKSKIILGIDPGTLVMGYGLIQVQGKTASLIKMDVLKLSGHKDHYERLQLIHACIQELIFTYKPDCCAIEAPFFGKNVQSMLKLGRAQGVAIATAMHAGLSVAEYSPKKVKQSITGNGNADKEQVWQMLQRILLFSERPDFLDATDALAVAVCHFFQETSPLSTVSKAKGWEQFMQQHPDRITGGY</sequence>
<comment type="subunit">
    <text evidence="13">Homodimer which binds Holliday junction (HJ) DNA. The HJ becomes 2-fold symmetrical on binding to RuvC with unstacked arms; it has a different conformation from HJ DNA in complex with RuvA. In the full resolvosome a probable DNA-RuvA(4)-RuvB(12)-RuvC(2) complex forms which resolves the HJ.</text>
</comment>
<dbReference type="RefSeq" id="WP_145711641.1">
    <property type="nucleotide sequence ID" value="NZ_BAAAFY010000001.1"/>
</dbReference>
<dbReference type="Pfam" id="PF02075">
    <property type="entry name" value="RuvC"/>
    <property type="match status" value="1"/>
</dbReference>
<dbReference type="GO" id="GO:0000287">
    <property type="term" value="F:magnesium ion binding"/>
    <property type="evidence" value="ECO:0007669"/>
    <property type="project" value="UniProtKB-UniRule"/>
</dbReference>
<evidence type="ECO:0000256" key="4">
    <source>
        <dbReference type="ARBA" id="ARBA00022723"/>
    </source>
</evidence>
<evidence type="ECO:0000256" key="14">
    <source>
        <dbReference type="NCBIfam" id="TIGR00228"/>
    </source>
</evidence>
<evidence type="ECO:0000256" key="13">
    <source>
        <dbReference type="HAMAP-Rule" id="MF_00034"/>
    </source>
</evidence>
<evidence type="ECO:0000256" key="2">
    <source>
        <dbReference type="ARBA" id="ARBA00022490"/>
    </source>
</evidence>
<evidence type="ECO:0000256" key="10">
    <source>
        <dbReference type="ARBA" id="ARBA00023172"/>
    </source>
</evidence>
<keyword evidence="7 13" id="KW-0378">Hydrolase</keyword>
<dbReference type="OrthoDB" id="9805499at2"/>
<keyword evidence="11 13" id="KW-0234">DNA repair</keyword>
<name>A0A562TFK3_CHIJA</name>
<dbReference type="GO" id="GO:0005737">
    <property type="term" value="C:cytoplasm"/>
    <property type="evidence" value="ECO:0007669"/>
    <property type="project" value="UniProtKB-SubCell"/>
</dbReference>
<keyword evidence="9 13" id="KW-0238">DNA-binding</keyword>
<dbReference type="GO" id="GO:0008821">
    <property type="term" value="F:crossover junction DNA endonuclease activity"/>
    <property type="evidence" value="ECO:0007669"/>
    <property type="project" value="UniProtKB-UniRule"/>
</dbReference>
<dbReference type="PANTHER" id="PTHR30194">
    <property type="entry name" value="CROSSOVER JUNCTION ENDODEOXYRIBONUCLEASE RUVC"/>
    <property type="match status" value="1"/>
</dbReference>
<evidence type="ECO:0000256" key="12">
    <source>
        <dbReference type="ARBA" id="ARBA00029354"/>
    </source>
</evidence>
<keyword evidence="10 13" id="KW-0233">DNA recombination</keyword>
<dbReference type="GO" id="GO:0048476">
    <property type="term" value="C:Holliday junction resolvase complex"/>
    <property type="evidence" value="ECO:0007669"/>
    <property type="project" value="UniProtKB-UniRule"/>
</dbReference>
<comment type="function">
    <text evidence="13">The RuvA-RuvB-RuvC complex processes Holliday junction (HJ) DNA during genetic recombination and DNA repair. Endonuclease that resolves HJ intermediates. Cleaves cruciform DNA by making single-stranded nicks across the HJ at symmetrical positions within the homologous arms, yielding a 5'-phosphate and a 3'-hydroxyl group; requires a central core of homology in the junction. The consensus cleavage sequence is 5'-(A/T)TT(C/G)-3'. Cleavage occurs on the 3'-side of the TT dinucleotide at the point of strand exchange. HJ branch migration catalyzed by RuvA-RuvB allows RuvC to scan DNA until it finds its consensus sequence, where it cleaves and resolves the cruciform DNA.</text>
</comment>
<dbReference type="PANTHER" id="PTHR30194:SF3">
    <property type="entry name" value="CROSSOVER JUNCTION ENDODEOXYRIBONUCLEASE RUVC"/>
    <property type="match status" value="1"/>
</dbReference>
<dbReference type="InterPro" id="IPR012337">
    <property type="entry name" value="RNaseH-like_sf"/>
</dbReference>
<comment type="cofactor">
    <cofactor evidence="13">
        <name>Mg(2+)</name>
        <dbReference type="ChEBI" id="CHEBI:18420"/>
    </cofactor>
    <text evidence="13">Binds 2 Mg(2+) ion per subunit.</text>
</comment>
<dbReference type="Proteomes" id="UP000316778">
    <property type="component" value="Unassembled WGS sequence"/>
</dbReference>
<protein>
    <recommendedName>
        <fullName evidence="13 14">Crossover junction endodeoxyribonuclease RuvC</fullName>
        <ecNumber evidence="13 14">3.1.21.10</ecNumber>
    </recommendedName>
    <alternativeName>
        <fullName evidence="13">Holliday junction nuclease RuvC</fullName>
    </alternativeName>
    <alternativeName>
        <fullName evidence="13">Holliday junction resolvase RuvC</fullName>
    </alternativeName>
</protein>
<dbReference type="InterPro" id="IPR036397">
    <property type="entry name" value="RNaseH_sf"/>
</dbReference>
<dbReference type="CDD" id="cd16962">
    <property type="entry name" value="RuvC"/>
    <property type="match status" value="1"/>
</dbReference>
<evidence type="ECO:0000256" key="1">
    <source>
        <dbReference type="ARBA" id="ARBA00009518"/>
    </source>
</evidence>
<proteinExistence type="inferred from homology"/>
<dbReference type="InterPro" id="IPR020563">
    <property type="entry name" value="X-over_junc_endoDNase_Mg_BS"/>
</dbReference>
<dbReference type="HAMAP" id="MF_00034">
    <property type="entry name" value="RuvC"/>
    <property type="match status" value="1"/>
</dbReference>
<keyword evidence="8 13" id="KW-0460">Magnesium</keyword>
<evidence type="ECO:0000256" key="11">
    <source>
        <dbReference type="ARBA" id="ARBA00023204"/>
    </source>
</evidence>
<dbReference type="NCBIfam" id="TIGR00228">
    <property type="entry name" value="ruvC"/>
    <property type="match status" value="1"/>
</dbReference>
<keyword evidence="3 13" id="KW-0540">Nuclease</keyword>
<feature type="binding site" evidence="13">
    <location>
        <position position="72"/>
    </location>
    <ligand>
        <name>Mg(2+)</name>
        <dbReference type="ChEBI" id="CHEBI:18420"/>
        <label>2</label>
    </ligand>
</feature>
<dbReference type="GO" id="GO:0006281">
    <property type="term" value="P:DNA repair"/>
    <property type="evidence" value="ECO:0007669"/>
    <property type="project" value="UniProtKB-UniRule"/>
</dbReference>
<comment type="caution">
    <text evidence="15">The sequence shown here is derived from an EMBL/GenBank/DDBJ whole genome shotgun (WGS) entry which is preliminary data.</text>
</comment>
<evidence type="ECO:0000256" key="5">
    <source>
        <dbReference type="ARBA" id="ARBA00022759"/>
    </source>
</evidence>
<keyword evidence="4 13" id="KW-0479">Metal-binding</keyword>
<keyword evidence="6 13" id="KW-0227">DNA damage</keyword>
<dbReference type="Gene3D" id="3.30.420.10">
    <property type="entry name" value="Ribonuclease H-like superfamily/Ribonuclease H"/>
    <property type="match status" value="1"/>
</dbReference>
<keyword evidence="2 13" id="KW-0963">Cytoplasm</keyword>
<dbReference type="EMBL" id="VLLG01000002">
    <property type="protein sequence ID" value="TWI92275.1"/>
    <property type="molecule type" value="Genomic_DNA"/>
</dbReference>
<dbReference type="PROSITE" id="PS01321">
    <property type="entry name" value="RUVC"/>
    <property type="match status" value="1"/>
</dbReference>
<feature type="active site" evidence="13">
    <location>
        <position position="72"/>
    </location>
</feature>
<dbReference type="FunFam" id="3.30.420.10:FF:000002">
    <property type="entry name" value="Crossover junction endodeoxyribonuclease RuvC"/>
    <property type="match status" value="1"/>
</dbReference>
<reference evidence="15 16" key="1">
    <citation type="journal article" date="2013" name="Stand. Genomic Sci.">
        <title>Genomic Encyclopedia of Type Strains, Phase I: The one thousand microbial genomes (KMG-I) project.</title>
        <authorList>
            <person name="Kyrpides N.C."/>
            <person name="Woyke T."/>
            <person name="Eisen J.A."/>
            <person name="Garrity G."/>
            <person name="Lilburn T.G."/>
            <person name="Beck B.J."/>
            <person name="Whitman W.B."/>
            <person name="Hugenholtz P."/>
            <person name="Klenk H.P."/>
        </authorList>
    </citation>
    <scope>NUCLEOTIDE SEQUENCE [LARGE SCALE GENOMIC DNA]</scope>
    <source>
        <strain evidence="15 16">DSM 13484</strain>
    </source>
</reference>
<comment type="similarity">
    <text evidence="1 13">Belongs to the RuvC family.</text>
</comment>
<feature type="active site" evidence="13">
    <location>
        <position position="145"/>
    </location>
</feature>
<keyword evidence="5 13" id="KW-0255">Endonuclease</keyword>
<accession>A0A562TFK3</accession>
<keyword evidence="16" id="KW-1185">Reference proteome</keyword>